<comment type="similarity">
    <text evidence="2 5">Belongs to the glycosyl hydrolase 43 family.</text>
</comment>
<dbReference type="RefSeq" id="WP_171634174.1">
    <property type="nucleotide sequence ID" value="NZ_WHNY01000067.1"/>
</dbReference>
<reference evidence="6 7" key="1">
    <citation type="submission" date="2019-10" db="EMBL/GenBank/DDBJ databases">
        <title>Description of Paenibacillus humi sp. nov.</title>
        <authorList>
            <person name="Carlier A."/>
            <person name="Qi S."/>
        </authorList>
    </citation>
    <scope>NUCLEOTIDE SEQUENCE [LARGE SCALE GENOMIC DNA]</scope>
    <source>
        <strain evidence="6 7">LMG 31461</strain>
    </source>
</reference>
<evidence type="ECO:0000256" key="1">
    <source>
        <dbReference type="ARBA" id="ARBA00004834"/>
    </source>
</evidence>
<sequence length="282" mass="32157">MYVFSYFTEKEEKLFLAASEDGYQWRVMNGGGPIWESPIGTGQLRDPFLIEDDEGTFHLLWTDGWQSKSLGYAWSHDLMQWHDAKLIPVMEHLPETQNAWAPEAFYDTVKKAYRIVWSSTVGTGPRNHRIWSVTTTDFQDFTEAQLFFDPGYNVIDATVADLDGHYVMLFKDERGQNEQGTANKAIRSCIVAMELSDTPTITGISELITPALTEGPTLYPVDRGESKEWILLVDGFQEHYYGAFRSKDLNMWDDITDQVHVPKGARHGSVLRVRSSGIAFVW</sequence>
<dbReference type="PANTHER" id="PTHR43301:SF3">
    <property type="entry name" value="ARABINAN ENDO-1,5-ALPHA-L-ARABINOSIDASE A-RELATED"/>
    <property type="match status" value="1"/>
</dbReference>
<dbReference type="SUPFAM" id="SSF75005">
    <property type="entry name" value="Arabinanase/levansucrase/invertase"/>
    <property type="match status" value="1"/>
</dbReference>
<evidence type="ECO:0000313" key="7">
    <source>
        <dbReference type="Proteomes" id="UP000653578"/>
    </source>
</evidence>
<keyword evidence="3 5" id="KW-0378">Hydrolase</keyword>
<dbReference type="EMBL" id="WHNY01000067">
    <property type="protein sequence ID" value="NOU67439.1"/>
    <property type="molecule type" value="Genomic_DNA"/>
</dbReference>
<evidence type="ECO:0000313" key="6">
    <source>
        <dbReference type="EMBL" id="NOU67439.1"/>
    </source>
</evidence>
<evidence type="ECO:0000256" key="5">
    <source>
        <dbReference type="RuleBase" id="RU361187"/>
    </source>
</evidence>
<dbReference type="Pfam" id="PF04616">
    <property type="entry name" value="Glyco_hydro_43"/>
    <property type="match status" value="1"/>
</dbReference>
<evidence type="ECO:0000256" key="3">
    <source>
        <dbReference type="ARBA" id="ARBA00022801"/>
    </source>
</evidence>
<dbReference type="InterPro" id="IPR050727">
    <property type="entry name" value="GH43_arabinanases"/>
</dbReference>
<gene>
    <name evidence="6" type="ORF">GC096_25670</name>
</gene>
<dbReference type="InterPro" id="IPR006710">
    <property type="entry name" value="Glyco_hydro_43"/>
</dbReference>
<organism evidence="6 7">
    <name type="scientific">Paenibacillus plantarum</name>
    <dbReference type="NCBI Taxonomy" id="2654975"/>
    <lineage>
        <taxon>Bacteria</taxon>
        <taxon>Bacillati</taxon>
        <taxon>Bacillota</taxon>
        <taxon>Bacilli</taxon>
        <taxon>Bacillales</taxon>
        <taxon>Paenibacillaceae</taxon>
        <taxon>Paenibacillus</taxon>
    </lineage>
</organism>
<name>A0ABX1XG78_9BACL</name>
<evidence type="ECO:0000256" key="2">
    <source>
        <dbReference type="ARBA" id="ARBA00009865"/>
    </source>
</evidence>
<keyword evidence="7" id="KW-1185">Reference proteome</keyword>
<dbReference type="Proteomes" id="UP000653578">
    <property type="component" value="Unassembled WGS sequence"/>
</dbReference>
<accession>A0ABX1XG78</accession>
<evidence type="ECO:0000256" key="4">
    <source>
        <dbReference type="ARBA" id="ARBA00023295"/>
    </source>
</evidence>
<comment type="pathway">
    <text evidence="1">Glycan metabolism; L-arabinan degradation.</text>
</comment>
<keyword evidence="4 5" id="KW-0326">Glycosidase</keyword>
<dbReference type="CDD" id="cd08983">
    <property type="entry name" value="GH43_Bt3655-like"/>
    <property type="match status" value="1"/>
</dbReference>
<comment type="caution">
    <text evidence="6">The sequence shown here is derived from an EMBL/GenBank/DDBJ whole genome shotgun (WGS) entry which is preliminary data.</text>
</comment>
<dbReference type="Gene3D" id="2.115.10.20">
    <property type="entry name" value="Glycosyl hydrolase domain, family 43"/>
    <property type="match status" value="1"/>
</dbReference>
<dbReference type="InterPro" id="IPR023296">
    <property type="entry name" value="Glyco_hydro_beta-prop_sf"/>
</dbReference>
<protein>
    <submittedName>
        <fullName evidence="6">Family 43 glycosylhydrolase</fullName>
    </submittedName>
</protein>
<dbReference type="PANTHER" id="PTHR43301">
    <property type="entry name" value="ARABINAN ENDO-1,5-ALPHA-L-ARABINOSIDASE"/>
    <property type="match status" value="1"/>
</dbReference>
<proteinExistence type="inferred from homology"/>